<dbReference type="InterPro" id="IPR027417">
    <property type="entry name" value="P-loop_NTPase"/>
</dbReference>
<comment type="caution">
    <text evidence="3">The sequence shown here is derived from an EMBL/GenBank/DDBJ whole genome shotgun (WGS) entry which is preliminary data.</text>
</comment>
<name>A0AAD5J5U1_ACENE</name>
<reference evidence="3" key="2">
    <citation type="submission" date="2023-02" db="EMBL/GenBank/DDBJ databases">
        <authorList>
            <person name="Swenson N.G."/>
            <person name="Wegrzyn J.L."/>
            <person name="Mcevoy S.L."/>
        </authorList>
    </citation>
    <scope>NUCLEOTIDE SEQUENCE</scope>
    <source>
        <strain evidence="3">91603</strain>
        <tissue evidence="3">Leaf</tissue>
    </source>
</reference>
<reference evidence="3" key="1">
    <citation type="journal article" date="2022" name="Plant J.">
        <title>Strategies of tolerance reflected in two North American maple genomes.</title>
        <authorList>
            <person name="McEvoy S.L."/>
            <person name="Sezen U.U."/>
            <person name="Trouern-Trend A."/>
            <person name="McMahon S.M."/>
            <person name="Schaberg P.G."/>
            <person name="Yang J."/>
            <person name="Wegrzyn J.L."/>
            <person name="Swenson N.G."/>
        </authorList>
    </citation>
    <scope>NUCLEOTIDE SEQUENCE</scope>
    <source>
        <strain evidence="3">91603</strain>
    </source>
</reference>
<organism evidence="3 4">
    <name type="scientific">Acer negundo</name>
    <name type="common">Box elder</name>
    <dbReference type="NCBI Taxonomy" id="4023"/>
    <lineage>
        <taxon>Eukaryota</taxon>
        <taxon>Viridiplantae</taxon>
        <taxon>Streptophyta</taxon>
        <taxon>Embryophyta</taxon>
        <taxon>Tracheophyta</taxon>
        <taxon>Spermatophyta</taxon>
        <taxon>Magnoliopsida</taxon>
        <taxon>eudicotyledons</taxon>
        <taxon>Gunneridae</taxon>
        <taxon>Pentapetalae</taxon>
        <taxon>rosids</taxon>
        <taxon>malvids</taxon>
        <taxon>Sapindales</taxon>
        <taxon>Sapindaceae</taxon>
        <taxon>Hippocastanoideae</taxon>
        <taxon>Acereae</taxon>
        <taxon>Acer</taxon>
    </lineage>
</organism>
<accession>A0AAD5J5U1</accession>
<dbReference type="InterPro" id="IPR002182">
    <property type="entry name" value="NB-ARC"/>
</dbReference>
<dbReference type="InterPro" id="IPR050905">
    <property type="entry name" value="Plant_NBS-LRR"/>
</dbReference>
<dbReference type="PANTHER" id="PTHR33463">
    <property type="entry name" value="NB-ARC DOMAIN-CONTAINING PROTEIN-RELATED"/>
    <property type="match status" value="1"/>
</dbReference>
<evidence type="ECO:0000313" key="4">
    <source>
        <dbReference type="Proteomes" id="UP001064489"/>
    </source>
</evidence>
<dbReference type="Gene3D" id="3.40.50.300">
    <property type="entry name" value="P-loop containing nucleotide triphosphate hydrolases"/>
    <property type="match status" value="1"/>
</dbReference>
<protein>
    <recommendedName>
        <fullName evidence="2">NB-ARC domain-containing protein</fullName>
    </recommendedName>
</protein>
<dbReference type="GO" id="GO:0043531">
    <property type="term" value="F:ADP binding"/>
    <property type="evidence" value="ECO:0007669"/>
    <property type="project" value="InterPro"/>
</dbReference>
<evidence type="ECO:0000313" key="3">
    <source>
        <dbReference type="EMBL" id="KAI9185872.1"/>
    </source>
</evidence>
<gene>
    <name evidence="3" type="ORF">LWI28_011461</name>
</gene>
<sequence>MTASNQKLCGCFFNCSERYRLSKETARMLKEIERLLKVGNIAVKMAGQNFLSIAVEHIPGPSIVNQITASQNLAKVMDLLNDNDVLRIGVWGMGGVGKTTLVQNLNNQLKRSSSMPQFGIVIWTTVSQNLDLKKVQIQLAERLNLNASMEESVQRLAIKLHQRLQKEKFLLILIDVWEPIDLDSLWVPQSDSY</sequence>
<dbReference type="EMBL" id="JAJSOW010000100">
    <property type="protein sequence ID" value="KAI9185872.1"/>
    <property type="molecule type" value="Genomic_DNA"/>
</dbReference>
<evidence type="ECO:0000259" key="2">
    <source>
        <dbReference type="Pfam" id="PF00931"/>
    </source>
</evidence>
<dbReference type="Pfam" id="PF00931">
    <property type="entry name" value="NB-ARC"/>
    <property type="match status" value="1"/>
</dbReference>
<feature type="domain" description="NB-ARC" evidence="2">
    <location>
        <begin position="72"/>
        <end position="191"/>
    </location>
</feature>
<dbReference type="PANTHER" id="PTHR33463:SF202">
    <property type="entry name" value="NB-ARC DOMAIN-CONTAINING PROTEIN"/>
    <property type="match status" value="1"/>
</dbReference>
<keyword evidence="4" id="KW-1185">Reference proteome</keyword>
<dbReference type="SUPFAM" id="SSF52540">
    <property type="entry name" value="P-loop containing nucleoside triphosphate hydrolases"/>
    <property type="match status" value="1"/>
</dbReference>
<dbReference type="PRINTS" id="PR00364">
    <property type="entry name" value="DISEASERSIST"/>
</dbReference>
<proteinExistence type="predicted"/>
<evidence type="ECO:0000256" key="1">
    <source>
        <dbReference type="ARBA" id="ARBA00022821"/>
    </source>
</evidence>
<dbReference type="AlphaFoldDB" id="A0AAD5J5U1"/>
<dbReference type="Proteomes" id="UP001064489">
    <property type="component" value="Chromosome 3"/>
</dbReference>
<keyword evidence="1" id="KW-0611">Plant defense</keyword>